<dbReference type="EMBL" id="FNPB01000016">
    <property type="protein sequence ID" value="SDY45267.1"/>
    <property type="molecule type" value="Genomic_DNA"/>
</dbReference>
<accession>A0A1H3JZB7</accession>
<organism evidence="1 2">
    <name type="scientific">Halobellus clavatus</name>
    <dbReference type="NCBI Taxonomy" id="660517"/>
    <lineage>
        <taxon>Archaea</taxon>
        <taxon>Methanobacteriati</taxon>
        <taxon>Methanobacteriota</taxon>
        <taxon>Stenosarchaea group</taxon>
        <taxon>Halobacteria</taxon>
        <taxon>Halobacteriales</taxon>
        <taxon>Haloferacaceae</taxon>
        <taxon>Halobellus</taxon>
    </lineage>
</organism>
<dbReference type="Proteomes" id="UP000199170">
    <property type="component" value="Unassembled WGS sequence"/>
</dbReference>
<evidence type="ECO:0000313" key="2">
    <source>
        <dbReference type="Proteomes" id="UP000199170"/>
    </source>
</evidence>
<protein>
    <submittedName>
        <fullName evidence="1">Uncharacterized protein</fullName>
    </submittedName>
</protein>
<name>A0A1H3JZB7_9EURY</name>
<keyword evidence="2" id="KW-1185">Reference proteome</keyword>
<reference evidence="2" key="1">
    <citation type="submission" date="2016-10" db="EMBL/GenBank/DDBJ databases">
        <authorList>
            <person name="Varghese N."/>
            <person name="Submissions S."/>
        </authorList>
    </citation>
    <scope>NUCLEOTIDE SEQUENCE [LARGE SCALE GENOMIC DNA]</scope>
    <source>
        <strain evidence="2">CGMCC 1.10118</strain>
    </source>
</reference>
<sequence>MYCAIPFPSPIYNSKTGGVSYDFLVVYTIVMRSSWGNDGNVGWGPQVAFTCPD</sequence>
<dbReference type="AlphaFoldDB" id="A0A1H3JZB7"/>
<gene>
    <name evidence="1" type="ORF">SAMN04487946_11644</name>
</gene>
<proteinExistence type="predicted"/>
<evidence type="ECO:0000313" key="1">
    <source>
        <dbReference type="EMBL" id="SDY45267.1"/>
    </source>
</evidence>